<evidence type="ECO:0000256" key="2">
    <source>
        <dbReference type="ARBA" id="ARBA00022485"/>
    </source>
</evidence>
<evidence type="ECO:0000256" key="3">
    <source>
        <dbReference type="ARBA" id="ARBA00022490"/>
    </source>
</evidence>
<dbReference type="SUPFAM" id="SSF102114">
    <property type="entry name" value="Radical SAM enzymes"/>
    <property type="match status" value="1"/>
</dbReference>
<dbReference type="InterPro" id="IPR023404">
    <property type="entry name" value="rSAM_horseshoe"/>
</dbReference>
<dbReference type="InterPro" id="IPR006467">
    <property type="entry name" value="MiaB-like_bact"/>
</dbReference>
<dbReference type="Pfam" id="PF00919">
    <property type="entry name" value="UPF0004"/>
    <property type="match status" value="1"/>
</dbReference>
<dbReference type="Gene3D" id="3.40.50.12160">
    <property type="entry name" value="Methylthiotransferase, N-terminal domain"/>
    <property type="match status" value="1"/>
</dbReference>
<comment type="cofactor">
    <cofactor evidence="1">
        <name>[4Fe-4S] cluster</name>
        <dbReference type="ChEBI" id="CHEBI:49883"/>
    </cofactor>
</comment>
<dbReference type="NCBIfam" id="TIGR01579">
    <property type="entry name" value="MiaB-like-C"/>
    <property type="match status" value="1"/>
</dbReference>
<keyword evidence="8" id="KW-0408">Iron</keyword>
<evidence type="ECO:0000313" key="13">
    <source>
        <dbReference type="Proteomes" id="UP000824202"/>
    </source>
</evidence>
<dbReference type="SFLD" id="SFLDG01082">
    <property type="entry name" value="B12-binding_domain_containing"/>
    <property type="match status" value="1"/>
</dbReference>
<evidence type="ECO:0000256" key="6">
    <source>
        <dbReference type="ARBA" id="ARBA00022694"/>
    </source>
</evidence>
<dbReference type="EMBL" id="DXFT01000165">
    <property type="protein sequence ID" value="HIX04140.1"/>
    <property type="molecule type" value="Genomic_DNA"/>
</dbReference>
<dbReference type="PROSITE" id="PS51449">
    <property type="entry name" value="MTTASE_N"/>
    <property type="match status" value="1"/>
</dbReference>
<evidence type="ECO:0000256" key="8">
    <source>
        <dbReference type="ARBA" id="ARBA00023004"/>
    </source>
</evidence>
<gene>
    <name evidence="12" type="primary">mtaB</name>
    <name evidence="12" type="ORF">H9863_08525</name>
</gene>
<dbReference type="PROSITE" id="PS01278">
    <property type="entry name" value="MTTASE_RADICAL"/>
    <property type="match status" value="1"/>
</dbReference>
<evidence type="ECO:0000256" key="7">
    <source>
        <dbReference type="ARBA" id="ARBA00022723"/>
    </source>
</evidence>
<dbReference type="InterPro" id="IPR058240">
    <property type="entry name" value="rSAM_sf"/>
</dbReference>
<evidence type="ECO:0000256" key="9">
    <source>
        <dbReference type="ARBA" id="ARBA00023014"/>
    </source>
</evidence>
<feature type="domain" description="MTTase N-terminal" evidence="10">
    <location>
        <begin position="6"/>
        <end position="118"/>
    </location>
</feature>
<protein>
    <submittedName>
        <fullName evidence="12">tRNA (N(6)-L-threonylcarbamoyladenosine(37)-C(2))-methylthiotransferase MtaB</fullName>
    </submittedName>
</protein>
<dbReference type="SFLD" id="SFLDS00029">
    <property type="entry name" value="Radical_SAM"/>
    <property type="match status" value="1"/>
</dbReference>
<evidence type="ECO:0000313" key="12">
    <source>
        <dbReference type="EMBL" id="HIX04140.1"/>
    </source>
</evidence>
<dbReference type="AlphaFoldDB" id="A0A9D1V133"/>
<dbReference type="NCBIfam" id="TIGR00089">
    <property type="entry name" value="MiaB/RimO family radical SAM methylthiotransferase"/>
    <property type="match status" value="1"/>
</dbReference>
<keyword evidence="7" id="KW-0479">Metal-binding</keyword>
<comment type="caution">
    <text evidence="12">The sequence shown here is derived from an EMBL/GenBank/DDBJ whole genome shotgun (WGS) entry which is preliminary data.</text>
</comment>
<dbReference type="Proteomes" id="UP000824202">
    <property type="component" value="Unassembled WGS sequence"/>
</dbReference>
<keyword evidence="4" id="KW-0808">Transferase</keyword>
<dbReference type="Pfam" id="PF04055">
    <property type="entry name" value="Radical_SAM"/>
    <property type="match status" value="1"/>
</dbReference>
<dbReference type="SFLD" id="SFLDG01061">
    <property type="entry name" value="methylthiotransferase"/>
    <property type="match status" value="1"/>
</dbReference>
<keyword evidence="3" id="KW-0963">Cytoplasm</keyword>
<keyword evidence="9" id="KW-0411">Iron-sulfur</keyword>
<dbReference type="InterPro" id="IPR020612">
    <property type="entry name" value="Methylthiotransferase_CS"/>
</dbReference>
<dbReference type="FunFam" id="3.40.50.12160:FF:000004">
    <property type="entry name" value="Threonylcarbamoyladenosine tRNA methylthiotransferase MtaB"/>
    <property type="match status" value="1"/>
</dbReference>
<proteinExistence type="predicted"/>
<dbReference type="PROSITE" id="PS51918">
    <property type="entry name" value="RADICAL_SAM"/>
    <property type="match status" value="1"/>
</dbReference>
<dbReference type="InterPro" id="IPR038135">
    <property type="entry name" value="Methylthiotransferase_N_sf"/>
</dbReference>
<reference evidence="12" key="2">
    <citation type="submission" date="2021-04" db="EMBL/GenBank/DDBJ databases">
        <authorList>
            <person name="Gilroy R."/>
        </authorList>
    </citation>
    <scope>NUCLEOTIDE SEQUENCE</scope>
    <source>
        <strain evidence="12">23274</strain>
    </source>
</reference>
<dbReference type="InterPro" id="IPR007197">
    <property type="entry name" value="rSAM"/>
</dbReference>
<dbReference type="InterPro" id="IPR005839">
    <property type="entry name" value="Methylthiotransferase"/>
</dbReference>
<evidence type="ECO:0000256" key="1">
    <source>
        <dbReference type="ARBA" id="ARBA00001966"/>
    </source>
</evidence>
<name>A0A9D1V133_9BACT</name>
<dbReference type="GO" id="GO:0051539">
    <property type="term" value="F:4 iron, 4 sulfur cluster binding"/>
    <property type="evidence" value="ECO:0007669"/>
    <property type="project" value="UniProtKB-KW"/>
</dbReference>
<evidence type="ECO:0000256" key="5">
    <source>
        <dbReference type="ARBA" id="ARBA00022691"/>
    </source>
</evidence>
<keyword evidence="2" id="KW-0004">4Fe-4S</keyword>
<dbReference type="SMART" id="SM00729">
    <property type="entry name" value="Elp3"/>
    <property type="match status" value="1"/>
</dbReference>
<organism evidence="12 13">
    <name type="scientific">Candidatus Odoribacter faecigallinarum</name>
    <dbReference type="NCBI Taxonomy" id="2838706"/>
    <lineage>
        <taxon>Bacteria</taxon>
        <taxon>Pseudomonadati</taxon>
        <taxon>Bacteroidota</taxon>
        <taxon>Bacteroidia</taxon>
        <taxon>Bacteroidales</taxon>
        <taxon>Odoribacteraceae</taxon>
        <taxon>Odoribacter</taxon>
    </lineage>
</organism>
<dbReference type="Gene3D" id="3.80.30.20">
    <property type="entry name" value="tm_1862 like domain"/>
    <property type="match status" value="1"/>
</dbReference>
<dbReference type="InterPro" id="IPR006638">
    <property type="entry name" value="Elp3/MiaA/NifB-like_rSAM"/>
</dbReference>
<keyword evidence="6" id="KW-0819">tRNA processing</keyword>
<sequence length="432" mass="49229">MNIAKKKIAYITLGCKLNFSETSTLKHLLENAGAETVEEDSDADIFIINTCSVTDIAEKKDRQLIRKIAHHHPNARIVVTGCYAQLRAEEIKGMEGISLVLGAKEKFNIVEHLLHLEEEQQQPISSQNENIFQIRQFDLAYSFGDRTRCFLKIQDGCDYFCSYCTIPYARGRSRSASIPQVLEAVSQVAAKGIKEIILTGVNTGDFGRDQQANLLDLLHQLDARDDIARYRISSIEPNLLTEEIIEFVASSRHFMPHFHIPLQAGNDEVLRLMRRRYNRDLFASKVQAIKSILPDAFIGVDVIAGMRGETRACFEDSRDFIASLPISQLHVFPYSERQGTKALEIPLTVPQEEKHNRVAELIRISERKHHEFCSQFEGNTRPVLFEDNNTKTYIYGFTDNYIKVRLPYAPQLVNTISPIFLNKGIIQENKNQ</sequence>
<dbReference type="GO" id="GO:0046872">
    <property type="term" value="F:metal ion binding"/>
    <property type="evidence" value="ECO:0007669"/>
    <property type="project" value="UniProtKB-KW"/>
</dbReference>
<dbReference type="InterPro" id="IPR013848">
    <property type="entry name" value="Methylthiotransferase_N"/>
</dbReference>
<dbReference type="PANTHER" id="PTHR11918:SF45">
    <property type="entry name" value="THREONYLCARBAMOYLADENOSINE TRNA METHYLTHIOTRANSFERASE"/>
    <property type="match status" value="1"/>
</dbReference>
<evidence type="ECO:0000256" key="4">
    <source>
        <dbReference type="ARBA" id="ARBA00022679"/>
    </source>
</evidence>
<reference evidence="12" key="1">
    <citation type="journal article" date="2021" name="PeerJ">
        <title>Extensive microbial diversity within the chicken gut microbiome revealed by metagenomics and culture.</title>
        <authorList>
            <person name="Gilroy R."/>
            <person name="Ravi A."/>
            <person name="Getino M."/>
            <person name="Pursley I."/>
            <person name="Horton D.L."/>
            <person name="Alikhan N.F."/>
            <person name="Baker D."/>
            <person name="Gharbi K."/>
            <person name="Hall N."/>
            <person name="Watson M."/>
            <person name="Adriaenssens E.M."/>
            <person name="Foster-Nyarko E."/>
            <person name="Jarju S."/>
            <person name="Secka A."/>
            <person name="Antonio M."/>
            <person name="Oren A."/>
            <person name="Chaudhuri R.R."/>
            <person name="La Ragione R."/>
            <person name="Hildebrand F."/>
            <person name="Pallen M.J."/>
        </authorList>
    </citation>
    <scope>NUCLEOTIDE SEQUENCE</scope>
    <source>
        <strain evidence="12">23274</strain>
    </source>
</reference>
<dbReference type="PANTHER" id="PTHR11918">
    <property type="entry name" value="RADICAL SAM PROTEINS"/>
    <property type="match status" value="1"/>
</dbReference>
<evidence type="ECO:0000259" key="10">
    <source>
        <dbReference type="PROSITE" id="PS51449"/>
    </source>
</evidence>
<dbReference type="GO" id="GO:0035598">
    <property type="term" value="F:tRNA (N(6)-L-threonylcarbamoyladenosine(37)-C(2))-methylthiotransferase activity"/>
    <property type="evidence" value="ECO:0007669"/>
    <property type="project" value="TreeGrafter"/>
</dbReference>
<accession>A0A9D1V133</accession>
<feature type="domain" description="Radical SAM core" evidence="11">
    <location>
        <begin position="143"/>
        <end position="371"/>
    </location>
</feature>
<keyword evidence="5" id="KW-0949">S-adenosyl-L-methionine</keyword>
<evidence type="ECO:0000259" key="11">
    <source>
        <dbReference type="PROSITE" id="PS51918"/>
    </source>
</evidence>